<accession>A0A3A8QPT9</accession>
<protein>
    <submittedName>
        <fullName evidence="2">DUSAM domain-containing protein</fullName>
    </submittedName>
</protein>
<keyword evidence="3" id="KW-1185">Reference proteome</keyword>
<dbReference type="AlphaFoldDB" id="A0A3A8QPT9"/>
<name>A0A3A8QPT9_9BACT</name>
<proteinExistence type="predicted"/>
<evidence type="ECO:0000313" key="2">
    <source>
        <dbReference type="EMBL" id="RKH70789.1"/>
    </source>
</evidence>
<evidence type="ECO:0000259" key="1">
    <source>
        <dbReference type="Pfam" id="PF09543"/>
    </source>
</evidence>
<feature type="domain" description="DUSAM" evidence="1">
    <location>
        <begin position="7"/>
        <end position="122"/>
    </location>
</feature>
<evidence type="ECO:0000313" key="3">
    <source>
        <dbReference type="Proteomes" id="UP000282656"/>
    </source>
</evidence>
<dbReference type="NCBIfam" id="TIGR02267">
    <property type="entry name" value="DUSAM domain"/>
    <property type="match status" value="1"/>
</dbReference>
<comment type="caution">
    <text evidence="2">The sequence shown here is derived from an EMBL/GenBank/DDBJ whole genome shotgun (WGS) entry which is preliminary data.</text>
</comment>
<dbReference type="EMBL" id="RAWM01000020">
    <property type="protein sequence ID" value="RKH70789.1"/>
    <property type="molecule type" value="Genomic_DNA"/>
</dbReference>
<dbReference type="Proteomes" id="UP000282656">
    <property type="component" value="Unassembled WGS sequence"/>
</dbReference>
<reference evidence="3" key="1">
    <citation type="submission" date="2018-09" db="EMBL/GenBank/DDBJ databases">
        <authorList>
            <person name="Livingstone P.G."/>
            <person name="Whitworth D.E."/>
        </authorList>
    </citation>
    <scope>NUCLEOTIDE SEQUENCE [LARGE SCALE GENOMIC DNA]</scope>
    <source>
        <strain evidence="3">AB047A</strain>
    </source>
</reference>
<dbReference type="OrthoDB" id="5514590at2"/>
<sequence length="125" mass="13698">MPDPKAWDEIWELNRSVSELGQPLTLTASVCALLRSTASDVAIPSEEAERALQAEASAAALLAQIAQRIREGSRRLSRALNTSYQRQQAGDTEGARQPMLDVLAVEVVPHYRDIAQTQLDALDED</sequence>
<dbReference type="InterPro" id="IPR011753">
    <property type="entry name" value="DUSAM_dom"/>
</dbReference>
<gene>
    <name evidence="2" type="ORF">D7X96_10375</name>
</gene>
<organism evidence="2 3">
    <name type="scientific">Corallococcus interemptor</name>
    <dbReference type="NCBI Taxonomy" id="2316720"/>
    <lineage>
        <taxon>Bacteria</taxon>
        <taxon>Pseudomonadati</taxon>
        <taxon>Myxococcota</taxon>
        <taxon>Myxococcia</taxon>
        <taxon>Myxococcales</taxon>
        <taxon>Cystobacterineae</taxon>
        <taxon>Myxococcaceae</taxon>
        <taxon>Corallococcus</taxon>
    </lineage>
</organism>
<dbReference type="RefSeq" id="WP_121769625.1">
    <property type="nucleotide sequence ID" value="NZ_RAWM01000020.1"/>
</dbReference>
<dbReference type="Pfam" id="PF09543">
    <property type="entry name" value="DUF2379"/>
    <property type="match status" value="1"/>
</dbReference>